<evidence type="ECO:0000313" key="2">
    <source>
        <dbReference type="Proteomes" id="UP000790709"/>
    </source>
</evidence>
<protein>
    <submittedName>
        <fullName evidence="1">Uncharacterized protein</fullName>
    </submittedName>
</protein>
<reference evidence="1" key="1">
    <citation type="journal article" date="2021" name="New Phytol.">
        <title>Evolutionary innovations through gain and loss of genes in the ectomycorrhizal Boletales.</title>
        <authorList>
            <person name="Wu G."/>
            <person name="Miyauchi S."/>
            <person name="Morin E."/>
            <person name="Kuo A."/>
            <person name="Drula E."/>
            <person name="Varga T."/>
            <person name="Kohler A."/>
            <person name="Feng B."/>
            <person name="Cao Y."/>
            <person name="Lipzen A."/>
            <person name="Daum C."/>
            <person name="Hundley H."/>
            <person name="Pangilinan J."/>
            <person name="Johnson J."/>
            <person name="Barry K."/>
            <person name="LaButti K."/>
            <person name="Ng V."/>
            <person name="Ahrendt S."/>
            <person name="Min B."/>
            <person name="Choi I.G."/>
            <person name="Park H."/>
            <person name="Plett J.M."/>
            <person name="Magnuson J."/>
            <person name="Spatafora J.W."/>
            <person name="Nagy L.G."/>
            <person name="Henrissat B."/>
            <person name="Grigoriev I.V."/>
            <person name="Yang Z.L."/>
            <person name="Xu J."/>
            <person name="Martin F.M."/>
        </authorList>
    </citation>
    <scope>NUCLEOTIDE SEQUENCE</scope>
    <source>
        <strain evidence="1">KUC20120723A-06</strain>
    </source>
</reference>
<comment type="caution">
    <text evidence="1">The sequence shown here is derived from an EMBL/GenBank/DDBJ whole genome shotgun (WGS) entry which is preliminary data.</text>
</comment>
<dbReference type="Proteomes" id="UP000790709">
    <property type="component" value="Unassembled WGS sequence"/>
</dbReference>
<evidence type="ECO:0000313" key="1">
    <source>
        <dbReference type="EMBL" id="KAH7929547.1"/>
    </source>
</evidence>
<sequence>MSTHSSFLVILALLSFILASLQGIEAFPEPQLPPNSASQPQSNPTHSFVPGASPSNPASSTVTTFNTAGTGSPNAGGGTTSMASGSAAPQSSGPGGSLSATSTTTANFPSLSGYPICVSQCLAIAASSANCTSVIAVDCFCVNATFADTIVSCTARECYANIQEAENLAKQFCNLATMPNSLSFPPPPPTTSLPGASVTPVSIVTGPESTTANAGTGFVPLLDATSLNALLMSMGVVIVGALAGATVI</sequence>
<name>A0ACB8BVR3_9AGAM</name>
<organism evidence="1 2">
    <name type="scientific">Leucogyrophana mollusca</name>
    <dbReference type="NCBI Taxonomy" id="85980"/>
    <lineage>
        <taxon>Eukaryota</taxon>
        <taxon>Fungi</taxon>
        <taxon>Dikarya</taxon>
        <taxon>Basidiomycota</taxon>
        <taxon>Agaricomycotina</taxon>
        <taxon>Agaricomycetes</taxon>
        <taxon>Agaricomycetidae</taxon>
        <taxon>Boletales</taxon>
        <taxon>Boletales incertae sedis</taxon>
        <taxon>Leucogyrophana</taxon>
    </lineage>
</organism>
<accession>A0ACB8BVR3</accession>
<keyword evidence="2" id="KW-1185">Reference proteome</keyword>
<proteinExistence type="predicted"/>
<gene>
    <name evidence="1" type="ORF">BV22DRAFT_1116802</name>
</gene>
<dbReference type="EMBL" id="MU266340">
    <property type="protein sequence ID" value="KAH7929547.1"/>
    <property type="molecule type" value="Genomic_DNA"/>
</dbReference>